<evidence type="ECO:0000313" key="4">
    <source>
        <dbReference type="Proteomes" id="UP001210211"/>
    </source>
</evidence>
<dbReference type="Pfam" id="PF25054">
    <property type="entry name" value="PHD_pln"/>
    <property type="match status" value="1"/>
</dbReference>
<dbReference type="InterPro" id="IPR056874">
    <property type="entry name" value="PHD_dom_pln"/>
</dbReference>
<feature type="region of interest" description="Disordered" evidence="1">
    <location>
        <begin position="67"/>
        <end position="93"/>
    </location>
</feature>
<feature type="compositionally biased region" description="Basic and acidic residues" evidence="1">
    <location>
        <begin position="75"/>
        <end position="90"/>
    </location>
</feature>
<dbReference type="EMBL" id="JAMRDG010000001">
    <property type="protein sequence ID" value="KAJ3704946.1"/>
    <property type="molecule type" value="Genomic_DNA"/>
</dbReference>
<feature type="domain" description="PHD-type zinc finger plants" evidence="2">
    <location>
        <begin position="19"/>
        <end position="61"/>
    </location>
</feature>
<accession>A0AAD5ZVS2</accession>
<evidence type="ECO:0000313" key="3">
    <source>
        <dbReference type="EMBL" id="KAJ3704946.1"/>
    </source>
</evidence>
<reference evidence="3 4" key="1">
    <citation type="journal article" date="2022" name="Cell">
        <title>Repeat-based holocentromeres influence genome architecture and karyotype evolution.</title>
        <authorList>
            <person name="Hofstatter P.G."/>
            <person name="Thangavel G."/>
            <person name="Lux T."/>
            <person name="Neumann P."/>
            <person name="Vondrak T."/>
            <person name="Novak P."/>
            <person name="Zhang M."/>
            <person name="Costa L."/>
            <person name="Castellani M."/>
            <person name="Scott A."/>
            <person name="Toegelov H."/>
            <person name="Fuchs J."/>
            <person name="Mata-Sucre Y."/>
            <person name="Dias Y."/>
            <person name="Vanzela A.L.L."/>
            <person name="Huettel B."/>
            <person name="Almeida C.C.S."/>
            <person name="Simkova H."/>
            <person name="Souza G."/>
            <person name="Pedrosa-Harand A."/>
            <person name="Macas J."/>
            <person name="Mayer K.F.X."/>
            <person name="Houben A."/>
            <person name="Marques A."/>
        </authorList>
    </citation>
    <scope>NUCLEOTIDE SEQUENCE [LARGE SCALE GENOMIC DNA]</scope>
    <source>
        <strain evidence="3">RhyTen1mFocal</strain>
    </source>
</reference>
<evidence type="ECO:0000256" key="1">
    <source>
        <dbReference type="SAM" id="MobiDB-lite"/>
    </source>
</evidence>
<name>A0AAD5ZVS2_9POAL</name>
<dbReference type="Proteomes" id="UP001210211">
    <property type="component" value="Unassembled WGS sequence"/>
</dbReference>
<organism evidence="3 4">
    <name type="scientific">Rhynchospora tenuis</name>
    <dbReference type="NCBI Taxonomy" id="198213"/>
    <lineage>
        <taxon>Eukaryota</taxon>
        <taxon>Viridiplantae</taxon>
        <taxon>Streptophyta</taxon>
        <taxon>Embryophyta</taxon>
        <taxon>Tracheophyta</taxon>
        <taxon>Spermatophyta</taxon>
        <taxon>Magnoliopsida</taxon>
        <taxon>Liliopsida</taxon>
        <taxon>Poales</taxon>
        <taxon>Cyperaceae</taxon>
        <taxon>Cyperoideae</taxon>
        <taxon>Rhynchosporeae</taxon>
        <taxon>Rhynchospora</taxon>
    </lineage>
</organism>
<keyword evidence="4" id="KW-1185">Reference proteome</keyword>
<sequence length="161" mass="18060">MGKGCASSSSPSQPSIVCCMCGDQGLPQELFRCKICIFRSQHKYCSDLYLKTNKYRACNWCLREEGGKTVSPDTSADHEISRDNSDKSNGDDSSVTLIARTCLLRLNKPIKKKLEVSHKPLRILIRRPVGSENMSPGSAMKGKQRYRAKVRRYKLLEEVSG</sequence>
<protein>
    <recommendedName>
        <fullName evidence="2">PHD-type zinc finger plants domain-containing protein</fullName>
    </recommendedName>
</protein>
<proteinExistence type="predicted"/>
<gene>
    <name evidence="3" type="ORF">LUZ61_008651</name>
</gene>
<dbReference type="PANTHER" id="PTHR33779">
    <property type="entry name" value="EXPRESSED PROTEIN"/>
    <property type="match status" value="1"/>
</dbReference>
<dbReference type="AlphaFoldDB" id="A0AAD5ZVS2"/>
<evidence type="ECO:0000259" key="2">
    <source>
        <dbReference type="Pfam" id="PF25054"/>
    </source>
</evidence>
<comment type="caution">
    <text evidence="3">The sequence shown here is derived from an EMBL/GenBank/DDBJ whole genome shotgun (WGS) entry which is preliminary data.</text>
</comment>
<dbReference type="PANTHER" id="PTHR33779:SF1">
    <property type="entry name" value="EXPRESSED PROTEIN"/>
    <property type="match status" value="1"/>
</dbReference>